<feature type="transmembrane region" description="Helical" evidence="8">
    <location>
        <begin position="9"/>
        <end position="29"/>
    </location>
</feature>
<feature type="transmembrane region" description="Helical" evidence="8">
    <location>
        <begin position="183"/>
        <end position="203"/>
    </location>
</feature>
<dbReference type="GO" id="GO:0016020">
    <property type="term" value="C:membrane"/>
    <property type="evidence" value="ECO:0007669"/>
    <property type="project" value="UniProtKB-SubCell"/>
</dbReference>
<evidence type="ECO:0000256" key="7">
    <source>
        <dbReference type="ARBA" id="ARBA00023136"/>
    </source>
</evidence>
<feature type="transmembrane region" description="Helical" evidence="8">
    <location>
        <begin position="339"/>
        <end position="357"/>
    </location>
</feature>
<dbReference type="Proteomes" id="UP000261905">
    <property type="component" value="Unassembled WGS sequence"/>
</dbReference>
<feature type="transmembrane region" description="Helical" evidence="8">
    <location>
        <begin position="304"/>
        <end position="327"/>
    </location>
</feature>
<feature type="transmembrane region" description="Helical" evidence="8">
    <location>
        <begin position="35"/>
        <end position="55"/>
    </location>
</feature>
<keyword evidence="3" id="KW-0813">Transport</keyword>
<keyword evidence="7 8" id="KW-0472">Membrane</keyword>
<keyword evidence="4" id="KW-0309">Germination</keyword>
<name>A0A371PLA8_9BACL</name>
<protein>
    <submittedName>
        <fullName evidence="9">Spore gernimation protein</fullName>
    </submittedName>
</protein>
<feature type="transmembrane region" description="Helical" evidence="8">
    <location>
        <begin position="75"/>
        <end position="93"/>
    </location>
</feature>
<dbReference type="RefSeq" id="WP_116044117.1">
    <property type="nucleotide sequence ID" value="NZ_QUBQ01000001.1"/>
</dbReference>
<evidence type="ECO:0000256" key="4">
    <source>
        <dbReference type="ARBA" id="ARBA00022544"/>
    </source>
</evidence>
<feature type="transmembrane region" description="Helical" evidence="8">
    <location>
        <begin position="270"/>
        <end position="292"/>
    </location>
</feature>
<dbReference type="OrthoDB" id="1891864at2"/>
<comment type="caution">
    <text evidence="9">The sequence shown here is derived from an EMBL/GenBank/DDBJ whole genome shotgun (WGS) entry which is preliminary data.</text>
</comment>
<dbReference type="Pfam" id="PF03845">
    <property type="entry name" value="Spore_permease"/>
    <property type="match status" value="1"/>
</dbReference>
<dbReference type="NCBIfam" id="TIGR00912">
    <property type="entry name" value="2A0309"/>
    <property type="match status" value="1"/>
</dbReference>
<keyword evidence="5 8" id="KW-0812">Transmembrane</keyword>
<evidence type="ECO:0000313" key="10">
    <source>
        <dbReference type="Proteomes" id="UP000261905"/>
    </source>
</evidence>
<feature type="transmembrane region" description="Helical" evidence="8">
    <location>
        <begin position="141"/>
        <end position="163"/>
    </location>
</feature>
<keyword evidence="6 8" id="KW-1133">Transmembrane helix</keyword>
<keyword evidence="10" id="KW-1185">Reference proteome</keyword>
<evidence type="ECO:0000256" key="3">
    <source>
        <dbReference type="ARBA" id="ARBA00022448"/>
    </source>
</evidence>
<feature type="transmembrane region" description="Helical" evidence="8">
    <location>
        <begin position="113"/>
        <end position="132"/>
    </location>
</feature>
<dbReference type="GO" id="GO:0009847">
    <property type="term" value="P:spore germination"/>
    <property type="evidence" value="ECO:0007669"/>
    <property type="project" value="InterPro"/>
</dbReference>
<reference evidence="9 10" key="1">
    <citation type="submission" date="2018-08" db="EMBL/GenBank/DDBJ databases">
        <title>Paenibacillus sp. M4BSY-1, whole genome shotgun sequence.</title>
        <authorList>
            <person name="Tuo L."/>
        </authorList>
    </citation>
    <scope>NUCLEOTIDE SEQUENCE [LARGE SCALE GENOMIC DNA]</scope>
    <source>
        <strain evidence="9 10">M4BSY-1</strain>
    </source>
</reference>
<accession>A0A371PLA8</accession>
<gene>
    <name evidence="9" type="ORF">DX130_07685</name>
</gene>
<comment type="subcellular location">
    <subcellularLocation>
        <location evidence="1">Membrane</location>
        <topology evidence="1">Multi-pass membrane protein</topology>
    </subcellularLocation>
</comment>
<dbReference type="PANTHER" id="PTHR34975">
    <property type="entry name" value="SPORE GERMINATION PROTEIN A2"/>
    <property type="match status" value="1"/>
</dbReference>
<dbReference type="AlphaFoldDB" id="A0A371PLA8"/>
<evidence type="ECO:0000256" key="1">
    <source>
        <dbReference type="ARBA" id="ARBA00004141"/>
    </source>
</evidence>
<evidence type="ECO:0000256" key="2">
    <source>
        <dbReference type="ARBA" id="ARBA00007998"/>
    </source>
</evidence>
<sequence>MDTISRHQLLAISIIYQIGTTIIFGFASGAGRDSWLAVLISTVLGTAIIMVYVSVTHLNPGLTYIECYPKQFGKWLGTPIAWLHPLLFLYIAGRIVADINNLVPSTILPGTPSWAILAIFIIVIGYALFLGLKVMGRLAEIILPLLGLIYVVEVVLILSSGVIDLDNLFPLLDKGWNRVWKVVWPLGIIQSYGESLALAMIWTSVKPKGRVGRTMILSTLLAGSFIAYTDAMAVSVFGEEIFKRATYPMYALIQAINVADFITQLDATGVLYFCFMAFLKTYIYLFAAIRSIQKLTYAQSNRSFIMPVTVIAFVLGLTMAPNVIVHITVVEKIVPYSPIYLSLMIFIPMVLMAVSWLRRKQV</sequence>
<evidence type="ECO:0000313" key="9">
    <source>
        <dbReference type="EMBL" id="REK76893.1"/>
    </source>
</evidence>
<evidence type="ECO:0000256" key="6">
    <source>
        <dbReference type="ARBA" id="ARBA00022989"/>
    </source>
</evidence>
<evidence type="ECO:0000256" key="8">
    <source>
        <dbReference type="SAM" id="Phobius"/>
    </source>
</evidence>
<feature type="transmembrane region" description="Helical" evidence="8">
    <location>
        <begin position="215"/>
        <end position="238"/>
    </location>
</feature>
<proteinExistence type="inferred from homology"/>
<dbReference type="EMBL" id="QUBQ01000001">
    <property type="protein sequence ID" value="REK76893.1"/>
    <property type="molecule type" value="Genomic_DNA"/>
</dbReference>
<dbReference type="InterPro" id="IPR004761">
    <property type="entry name" value="Spore_GerAB"/>
</dbReference>
<dbReference type="PANTHER" id="PTHR34975:SF2">
    <property type="entry name" value="SPORE GERMINATION PROTEIN A2"/>
    <property type="match status" value="1"/>
</dbReference>
<comment type="similarity">
    <text evidence="2">Belongs to the amino acid-polyamine-organocation (APC) superfamily. Spore germination protein (SGP) (TC 2.A.3.9) family.</text>
</comment>
<organism evidence="9 10">
    <name type="scientific">Paenibacillus paeoniae</name>
    <dbReference type="NCBI Taxonomy" id="2292705"/>
    <lineage>
        <taxon>Bacteria</taxon>
        <taxon>Bacillati</taxon>
        <taxon>Bacillota</taxon>
        <taxon>Bacilli</taxon>
        <taxon>Bacillales</taxon>
        <taxon>Paenibacillaceae</taxon>
        <taxon>Paenibacillus</taxon>
    </lineage>
</organism>
<evidence type="ECO:0000256" key="5">
    <source>
        <dbReference type="ARBA" id="ARBA00022692"/>
    </source>
</evidence>